<dbReference type="EMBL" id="QLLL01000003">
    <property type="protein sequence ID" value="RAJ06596.1"/>
    <property type="molecule type" value="Genomic_DNA"/>
</dbReference>
<dbReference type="Pfam" id="PF13568">
    <property type="entry name" value="OMP_b-brl_2"/>
    <property type="match status" value="1"/>
</dbReference>
<dbReference type="AlphaFoldDB" id="A0A327QPP2"/>
<reference evidence="3 4" key="1">
    <citation type="submission" date="2018-06" db="EMBL/GenBank/DDBJ databases">
        <title>Genomic Encyclopedia of Archaeal and Bacterial Type Strains, Phase II (KMG-II): from individual species to whole genera.</title>
        <authorList>
            <person name="Goeker M."/>
        </authorList>
    </citation>
    <scope>NUCLEOTIDE SEQUENCE [LARGE SCALE GENOMIC DNA]</scope>
    <source>
        <strain evidence="3 4">DSM 23857</strain>
    </source>
</reference>
<sequence length="240" mass="26813">MDGQNNFTRCIMKKLICCCLLCLLTYTAQSQALIALVFGGKITNTRLRVGIYLGASGSWITEGDGQVPRYGLAIGAYTNYRLQEKWDLVLNIVMKQPKGANEMNYDNKLIAPLDSNLIGTDIDRRVTYLDVMPMIRYNITPSWGIAFGPQLAARTTAKDTYKKDDENGTLSYQVKTKDYIKRIDVGLSFDVQYTLMKGHGMRLNATYNLGLMNFYKDNAGLTGKHQQILVGVGIPIGKTK</sequence>
<accession>A0A327QPP2</accession>
<evidence type="ECO:0000259" key="2">
    <source>
        <dbReference type="Pfam" id="PF13568"/>
    </source>
</evidence>
<feature type="signal peptide" evidence="1">
    <location>
        <begin position="1"/>
        <end position="32"/>
    </location>
</feature>
<feature type="chain" id="PRO_5016457200" evidence="1">
    <location>
        <begin position="33"/>
        <end position="240"/>
    </location>
</feature>
<organism evidence="3 4">
    <name type="scientific">Chitinophaga skermanii</name>
    <dbReference type="NCBI Taxonomy" id="331697"/>
    <lineage>
        <taxon>Bacteria</taxon>
        <taxon>Pseudomonadati</taxon>
        <taxon>Bacteroidota</taxon>
        <taxon>Chitinophagia</taxon>
        <taxon>Chitinophagales</taxon>
        <taxon>Chitinophagaceae</taxon>
        <taxon>Chitinophaga</taxon>
    </lineage>
</organism>
<gene>
    <name evidence="3" type="ORF">LX64_01723</name>
</gene>
<protein>
    <submittedName>
        <fullName evidence="3">Outer membrane protein with beta-barrel domain</fullName>
    </submittedName>
</protein>
<evidence type="ECO:0000313" key="3">
    <source>
        <dbReference type="EMBL" id="RAJ06596.1"/>
    </source>
</evidence>
<name>A0A327QPP2_9BACT</name>
<comment type="caution">
    <text evidence="3">The sequence shown here is derived from an EMBL/GenBank/DDBJ whole genome shotgun (WGS) entry which is preliminary data.</text>
</comment>
<keyword evidence="4" id="KW-1185">Reference proteome</keyword>
<feature type="domain" description="Outer membrane protein beta-barrel" evidence="2">
    <location>
        <begin position="29"/>
        <end position="214"/>
    </location>
</feature>
<evidence type="ECO:0000313" key="4">
    <source>
        <dbReference type="Proteomes" id="UP000249547"/>
    </source>
</evidence>
<dbReference type="InterPro" id="IPR025665">
    <property type="entry name" value="Beta-barrel_OMP_2"/>
</dbReference>
<dbReference type="Proteomes" id="UP000249547">
    <property type="component" value="Unassembled WGS sequence"/>
</dbReference>
<keyword evidence="1" id="KW-0732">Signal</keyword>
<evidence type="ECO:0000256" key="1">
    <source>
        <dbReference type="SAM" id="SignalP"/>
    </source>
</evidence>
<proteinExistence type="predicted"/>